<dbReference type="Pfam" id="PF16157">
    <property type="entry name" value="DUF4865"/>
    <property type="match status" value="2"/>
</dbReference>
<comment type="caution">
    <text evidence="1">The sequence shown here is derived from an EMBL/GenBank/DDBJ whole genome shotgun (WGS) entry which is preliminary data.</text>
</comment>
<accession>A0ABU1IUU7</accession>
<dbReference type="EMBL" id="JAVDQH010000003">
    <property type="protein sequence ID" value="MDR6243039.1"/>
    <property type="molecule type" value="Genomic_DNA"/>
</dbReference>
<gene>
    <name evidence="1" type="ORF">JOC58_000924</name>
</gene>
<protein>
    <recommendedName>
        <fullName evidence="3">DUF4865 domain-containing protein</fullName>
    </recommendedName>
</protein>
<evidence type="ECO:0000313" key="2">
    <source>
        <dbReference type="Proteomes" id="UP001185028"/>
    </source>
</evidence>
<dbReference type="RefSeq" id="WP_188775499.1">
    <property type="nucleotide sequence ID" value="NZ_BMMB01000004.1"/>
</dbReference>
<name>A0ABU1IUU7_9BACL</name>
<evidence type="ECO:0000313" key="1">
    <source>
        <dbReference type="EMBL" id="MDR6243039.1"/>
    </source>
</evidence>
<dbReference type="Proteomes" id="UP001185028">
    <property type="component" value="Unassembled WGS sequence"/>
</dbReference>
<organism evidence="1 2">
    <name type="scientific">Paenibacillus hunanensis</name>
    <dbReference type="NCBI Taxonomy" id="539262"/>
    <lineage>
        <taxon>Bacteria</taxon>
        <taxon>Bacillati</taxon>
        <taxon>Bacillota</taxon>
        <taxon>Bacilli</taxon>
        <taxon>Bacillales</taxon>
        <taxon>Paenibacillaceae</taxon>
        <taxon>Paenibacillus</taxon>
    </lineage>
</organism>
<keyword evidence="2" id="KW-1185">Reference proteome</keyword>
<reference evidence="1 2" key="1">
    <citation type="submission" date="2023-07" db="EMBL/GenBank/DDBJ databases">
        <title>Genomic Encyclopedia of Type Strains, Phase IV (KMG-IV): sequencing the most valuable type-strain genomes for metagenomic binning, comparative biology and taxonomic classification.</title>
        <authorList>
            <person name="Goeker M."/>
        </authorList>
    </citation>
    <scope>NUCLEOTIDE SEQUENCE [LARGE SCALE GENOMIC DNA]</scope>
    <source>
        <strain evidence="1 2">DSM 22170</strain>
    </source>
</reference>
<dbReference type="InterPro" id="IPR032349">
    <property type="entry name" value="DUF4865"/>
</dbReference>
<sequence>MIGMQYTIQLPADYDMNIIYDRVQQNGHKTDGYAGLLFKAYLVSVKGSYGQLSNSYCPLYVWNYQDGIHSFLFDGPYDSILQSFGWQHVQIGIPMELPLSQASIPAQSESQRDNKGRHLTLTAERLQQARYVIEYIGSIQPARSLQEVPDAIARHLQTQGLEPFASHHQGQLLIYNPDKWAYHQFYFVETVPENVPDCCNVYTILHWSFGAEA</sequence>
<proteinExistence type="predicted"/>
<evidence type="ECO:0008006" key="3">
    <source>
        <dbReference type="Google" id="ProtNLM"/>
    </source>
</evidence>